<evidence type="ECO:0008006" key="3">
    <source>
        <dbReference type="Google" id="ProtNLM"/>
    </source>
</evidence>
<dbReference type="AlphaFoldDB" id="A0A8J6JCX1"/>
<comment type="caution">
    <text evidence="1">The sequence shown here is derived from an EMBL/GenBank/DDBJ whole genome shotgun (WGS) entry which is preliminary data.</text>
</comment>
<dbReference type="EMBL" id="JACOPP010000004">
    <property type="protein sequence ID" value="MBC5732972.1"/>
    <property type="molecule type" value="Genomic_DNA"/>
</dbReference>
<keyword evidence="2" id="KW-1185">Reference proteome</keyword>
<evidence type="ECO:0000313" key="1">
    <source>
        <dbReference type="EMBL" id="MBC5732972.1"/>
    </source>
</evidence>
<dbReference type="RefSeq" id="WP_186906869.1">
    <property type="nucleotide sequence ID" value="NZ_JACOPP010000004.1"/>
</dbReference>
<accession>A0A8J6JCX1</accession>
<gene>
    <name evidence="1" type="ORF">H8S57_04430</name>
</gene>
<name>A0A8J6JCX1_9FIRM</name>
<dbReference type="Proteomes" id="UP000661435">
    <property type="component" value="Unassembled WGS sequence"/>
</dbReference>
<sequence>MDINAIVYTSATGFTARYAALLAERTRLPAYELAQAGTALSKRAPVLYLGWLCAGGIKGLKKAAARFDVKAVCAVGMSLPDPAYTAKLALPAALKQVPLFYLRGGYAPDRLTGVYRPMMALMTKAVTRTPPKDAGERAMQDAFLHGGDWVSEQALTPVLERLAER</sequence>
<proteinExistence type="predicted"/>
<protein>
    <recommendedName>
        <fullName evidence="3">Flavodoxin domain-containing protein</fullName>
    </recommendedName>
</protein>
<organism evidence="1 2">
    <name type="scientific">Lawsonibacter hominis</name>
    <dbReference type="NCBI Taxonomy" id="2763053"/>
    <lineage>
        <taxon>Bacteria</taxon>
        <taxon>Bacillati</taxon>
        <taxon>Bacillota</taxon>
        <taxon>Clostridia</taxon>
        <taxon>Eubacteriales</taxon>
        <taxon>Oscillospiraceae</taxon>
        <taxon>Lawsonibacter</taxon>
    </lineage>
</organism>
<reference evidence="1" key="1">
    <citation type="submission" date="2020-08" db="EMBL/GenBank/DDBJ databases">
        <title>Genome public.</title>
        <authorList>
            <person name="Liu C."/>
            <person name="Sun Q."/>
        </authorList>
    </citation>
    <scope>NUCLEOTIDE SEQUENCE</scope>
    <source>
        <strain evidence="1">NSJ-51</strain>
    </source>
</reference>
<evidence type="ECO:0000313" key="2">
    <source>
        <dbReference type="Proteomes" id="UP000661435"/>
    </source>
</evidence>